<sequence length="64" mass="7236">MTKSFGRLRHNVIPLNERKASTDWLGPLIYPQLEIACRSEGEATINAGEATINAKRPDSRRQRT</sequence>
<evidence type="ECO:0000313" key="2">
    <source>
        <dbReference type="Proteomes" id="UP000315471"/>
    </source>
</evidence>
<dbReference type="AlphaFoldDB" id="A0A5C6E2B0"/>
<dbReference type="EMBL" id="SJPY01000004">
    <property type="protein sequence ID" value="TWU41516.1"/>
    <property type="molecule type" value="Genomic_DNA"/>
</dbReference>
<name>A0A5C6E2B0_9BACT</name>
<dbReference type="Proteomes" id="UP000315471">
    <property type="component" value="Unassembled WGS sequence"/>
</dbReference>
<proteinExistence type="predicted"/>
<evidence type="ECO:0000313" key="1">
    <source>
        <dbReference type="EMBL" id="TWU41516.1"/>
    </source>
</evidence>
<reference evidence="1 2" key="1">
    <citation type="submission" date="2019-02" db="EMBL/GenBank/DDBJ databases">
        <title>Deep-cultivation of Planctomycetes and their phenomic and genomic characterization uncovers novel biology.</title>
        <authorList>
            <person name="Wiegand S."/>
            <person name="Jogler M."/>
            <person name="Boedeker C."/>
            <person name="Pinto D."/>
            <person name="Vollmers J."/>
            <person name="Rivas-Marin E."/>
            <person name="Kohn T."/>
            <person name="Peeters S.H."/>
            <person name="Heuer A."/>
            <person name="Rast P."/>
            <person name="Oberbeckmann S."/>
            <person name="Bunk B."/>
            <person name="Jeske O."/>
            <person name="Meyerdierks A."/>
            <person name="Storesund J.E."/>
            <person name="Kallscheuer N."/>
            <person name="Luecker S."/>
            <person name="Lage O.M."/>
            <person name="Pohl T."/>
            <person name="Merkel B.J."/>
            <person name="Hornburger P."/>
            <person name="Mueller R.-W."/>
            <person name="Bruemmer F."/>
            <person name="Labrenz M."/>
            <person name="Spormann A.M."/>
            <person name="Op Den Camp H."/>
            <person name="Overmann J."/>
            <person name="Amann R."/>
            <person name="Jetten M.S.M."/>
            <person name="Mascher T."/>
            <person name="Medema M.H."/>
            <person name="Devos D.P."/>
            <person name="Kaster A.-K."/>
            <person name="Ovreas L."/>
            <person name="Rohde M."/>
            <person name="Galperin M.Y."/>
            <person name="Jogler C."/>
        </authorList>
    </citation>
    <scope>NUCLEOTIDE SEQUENCE [LARGE SCALE GENOMIC DNA]</scope>
    <source>
        <strain evidence="1 2">Q31b</strain>
    </source>
</reference>
<gene>
    <name evidence="1" type="ORF">Q31b_29650</name>
</gene>
<keyword evidence="2" id="KW-1185">Reference proteome</keyword>
<comment type="caution">
    <text evidence="1">The sequence shown here is derived from an EMBL/GenBank/DDBJ whole genome shotgun (WGS) entry which is preliminary data.</text>
</comment>
<protein>
    <submittedName>
        <fullName evidence="1">Uncharacterized protein</fullName>
    </submittedName>
</protein>
<dbReference type="RefSeq" id="WP_146600316.1">
    <property type="nucleotide sequence ID" value="NZ_SJPY01000004.1"/>
</dbReference>
<accession>A0A5C6E2B0</accession>
<organism evidence="1 2">
    <name type="scientific">Novipirellula aureliae</name>
    <dbReference type="NCBI Taxonomy" id="2527966"/>
    <lineage>
        <taxon>Bacteria</taxon>
        <taxon>Pseudomonadati</taxon>
        <taxon>Planctomycetota</taxon>
        <taxon>Planctomycetia</taxon>
        <taxon>Pirellulales</taxon>
        <taxon>Pirellulaceae</taxon>
        <taxon>Novipirellula</taxon>
    </lineage>
</organism>